<dbReference type="PROSITE" id="PS50111">
    <property type="entry name" value="CHEMOTAXIS_TRANSDUC_2"/>
    <property type="match status" value="1"/>
</dbReference>
<evidence type="ECO:0000259" key="7">
    <source>
        <dbReference type="PROSITE" id="PS50111"/>
    </source>
</evidence>
<evidence type="ECO:0000256" key="1">
    <source>
        <dbReference type="ARBA" id="ARBA00023224"/>
    </source>
</evidence>
<evidence type="ECO:0000256" key="3">
    <source>
        <dbReference type="PROSITE-ProRule" id="PRU00284"/>
    </source>
</evidence>
<dbReference type="InterPro" id="IPR004089">
    <property type="entry name" value="MCPsignal_dom"/>
</dbReference>
<evidence type="ECO:0000256" key="4">
    <source>
        <dbReference type="SAM" id="Coils"/>
    </source>
</evidence>
<evidence type="ECO:0000259" key="8">
    <source>
        <dbReference type="PROSITE" id="PS50885"/>
    </source>
</evidence>
<dbReference type="InterPro" id="IPR003660">
    <property type="entry name" value="HAMP_dom"/>
</dbReference>
<gene>
    <name evidence="9" type="ORF">SAMN06264867_10171</name>
</gene>
<keyword evidence="4" id="KW-0175">Coiled coil</keyword>
<sequence length="648" mass="68281">MTESAIRSPSGGRDPANGASGGTAGAFAGIREVLGYVPDGTSMPEEMWRPRHRNIQIAIAAQIPILVALGVYSGTEPFTGAQIPNTPTWMLVGVLAVIAATGLLATWSGFDRRTRTVLATFSGLTISMALVKLSGGYIEAHFHFFVFIAVVAVYEDWLPFGLGMAYVAAGHGLFGLIDASLVYNHPAAIANPVVWGGIHAVFVTALAGALVVNWYSIEKSREEAQRQLELVSEQRAEIQDVEAAKAEAEKRREEVERLNRHLETKADDYRATMAKAADGDLTVRLDAESESEPMERIGVAFNGMIDDLESTVREVQSFAEEVSEASEETMSGVEAAEELSEDVGRSIAEIASGADDQREMLEEVSGEMSDLSAAIEEVAASTETVADAARQTASIADEGEETADEAIESVRESREAIDSTAETVRDLDERMTDIGDIVDLIGDIADQTNLLALNANIEAARAGGGSGTGSSDGFAVVADEVKQLAEETKEAAGDIEELIAGTQARTEAAVDEVRTAEEHMETGADAVRDAADAFTRVAENAEETDDGISEIAEATDDQAASTEEAVAMVEEVAGISRSTADETDDASAAADEQLSAMTAAAAEAGTLSDRAERLRGLLRKFEVGGSSTASERSSPESTPVAVGDGGTD</sequence>
<dbReference type="GO" id="GO:0016020">
    <property type="term" value="C:membrane"/>
    <property type="evidence" value="ECO:0007669"/>
    <property type="project" value="InterPro"/>
</dbReference>
<dbReference type="Gene3D" id="1.10.287.950">
    <property type="entry name" value="Methyl-accepting chemotaxis protein"/>
    <property type="match status" value="1"/>
</dbReference>
<dbReference type="EMBL" id="FXTD01000001">
    <property type="protein sequence ID" value="SMO32757.1"/>
    <property type="molecule type" value="Genomic_DNA"/>
</dbReference>
<evidence type="ECO:0000313" key="10">
    <source>
        <dbReference type="Proteomes" id="UP000319712"/>
    </source>
</evidence>
<feature type="region of interest" description="Disordered" evidence="5">
    <location>
        <begin position="1"/>
        <end position="21"/>
    </location>
</feature>
<evidence type="ECO:0000256" key="6">
    <source>
        <dbReference type="SAM" id="Phobius"/>
    </source>
</evidence>
<feature type="transmembrane region" description="Helical" evidence="6">
    <location>
        <begin position="57"/>
        <end position="75"/>
    </location>
</feature>
<dbReference type="Pfam" id="PF00015">
    <property type="entry name" value="MCPsignal"/>
    <property type="match status" value="1"/>
</dbReference>
<feature type="transmembrane region" description="Helical" evidence="6">
    <location>
        <begin position="195"/>
        <end position="217"/>
    </location>
</feature>
<feature type="compositionally biased region" description="Low complexity" evidence="5">
    <location>
        <begin position="626"/>
        <end position="639"/>
    </location>
</feature>
<keyword evidence="6" id="KW-0472">Membrane</keyword>
<proteinExistence type="inferred from homology"/>
<keyword evidence="1 3" id="KW-0807">Transducer</keyword>
<dbReference type="CDD" id="cd06225">
    <property type="entry name" value="HAMP"/>
    <property type="match status" value="1"/>
</dbReference>
<dbReference type="GO" id="GO:0007165">
    <property type="term" value="P:signal transduction"/>
    <property type="evidence" value="ECO:0007669"/>
    <property type="project" value="UniProtKB-KW"/>
</dbReference>
<dbReference type="SMART" id="SM00304">
    <property type="entry name" value="HAMP"/>
    <property type="match status" value="1"/>
</dbReference>
<evidence type="ECO:0000256" key="2">
    <source>
        <dbReference type="ARBA" id="ARBA00029447"/>
    </source>
</evidence>
<feature type="transmembrane region" description="Helical" evidence="6">
    <location>
        <begin position="87"/>
        <end position="110"/>
    </location>
</feature>
<dbReference type="Proteomes" id="UP000319712">
    <property type="component" value="Unassembled WGS sequence"/>
</dbReference>
<dbReference type="AlphaFoldDB" id="A0A521AD62"/>
<dbReference type="SUPFAM" id="SSF58104">
    <property type="entry name" value="Methyl-accepting chemotaxis protein (MCP) signaling domain"/>
    <property type="match status" value="1"/>
</dbReference>
<feature type="domain" description="HAMP" evidence="8">
    <location>
        <begin position="260"/>
        <end position="313"/>
    </location>
</feature>
<feature type="domain" description="Methyl-accepting transducer" evidence="7">
    <location>
        <begin position="332"/>
        <end position="573"/>
    </location>
</feature>
<evidence type="ECO:0000256" key="5">
    <source>
        <dbReference type="SAM" id="MobiDB-lite"/>
    </source>
</evidence>
<protein>
    <submittedName>
        <fullName evidence="9">Methyl-accepting chemotaxis protein</fullName>
    </submittedName>
</protein>
<feature type="region of interest" description="Disordered" evidence="5">
    <location>
        <begin position="623"/>
        <end position="648"/>
    </location>
</feature>
<feature type="transmembrane region" description="Helical" evidence="6">
    <location>
        <begin position="117"/>
        <end position="134"/>
    </location>
</feature>
<comment type="similarity">
    <text evidence="2">Belongs to the methyl-accepting chemotaxis (MCP) protein family.</text>
</comment>
<dbReference type="PANTHER" id="PTHR32089:SF112">
    <property type="entry name" value="LYSOZYME-LIKE PROTEIN-RELATED"/>
    <property type="match status" value="1"/>
</dbReference>
<organism evidence="9 10">
    <name type="scientific">Halorubrum cibi</name>
    <dbReference type="NCBI Taxonomy" id="413815"/>
    <lineage>
        <taxon>Archaea</taxon>
        <taxon>Methanobacteriati</taxon>
        <taxon>Methanobacteriota</taxon>
        <taxon>Stenosarchaea group</taxon>
        <taxon>Halobacteria</taxon>
        <taxon>Halobacteriales</taxon>
        <taxon>Haloferacaceae</taxon>
        <taxon>Halorubrum</taxon>
    </lineage>
</organism>
<accession>A0A521AD62</accession>
<feature type="transmembrane region" description="Helical" evidence="6">
    <location>
        <begin position="165"/>
        <end position="183"/>
    </location>
</feature>
<evidence type="ECO:0000313" key="9">
    <source>
        <dbReference type="EMBL" id="SMO32757.1"/>
    </source>
</evidence>
<dbReference type="CDD" id="cd11386">
    <property type="entry name" value="MCP_signal"/>
    <property type="match status" value="1"/>
</dbReference>
<feature type="coiled-coil region" evidence="4">
    <location>
        <begin position="217"/>
        <end position="272"/>
    </location>
</feature>
<reference evidence="9 10" key="1">
    <citation type="submission" date="2017-05" db="EMBL/GenBank/DDBJ databases">
        <authorList>
            <person name="Varghese N."/>
            <person name="Submissions S."/>
        </authorList>
    </citation>
    <scope>NUCLEOTIDE SEQUENCE [LARGE SCALE GENOMIC DNA]</scope>
    <source>
        <strain evidence="9 10">DSM 19504</strain>
    </source>
</reference>
<keyword evidence="10" id="KW-1185">Reference proteome</keyword>
<dbReference type="PROSITE" id="PS50885">
    <property type="entry name" value="HAMP"/>
    <property type="match status" value="1"/>
</dbReference>
<keyword evidence="6" id="KW-0812">Transmembrane</keyword>
<dbReference type="SMART" id="SM00283">
    <property type="entry name" value="MA"/>
    <property type="match status" value="1"/>
</dbReference>
<dbReference type="PANTHER" id="PTHR32089">
    <property type="entry name" value="METHYL-ACCEPTING CHEMOTAXIS PROTEIN MCPB"/>
    <property type="match status" value="1"/>
</dbReference>
<keyword evidence="6" id="KW-1133">Transmembrane helix</keyword>
<name>A0A521AD62_9EURY</name>